<proteinExistence type="predicted"/>
<dbReference type="EMBL" id="PTQR01000004">
    <property type="protein sequence ID" value="TKX27507.1"/>
    <property type="molecule type" value="Genomic_DNA"/>
</dbReference>
<sequence length="199" mass="22633">MDPKAPDERSVLEDLAFGHPSSFIETSTGWVIQVCYPSLDGYGAGLAAIIQSTEYKDMEATISQLPEFKKDREAREAYFQELVGFQAAKNRKVRTGFEPGAARYAAAIQQRYEGRLGRMHTKGFVRKGNQEADIGLAEGDEREMECQRQEFLGNMERLRRSLCAVLQRGEQEKILEILVVMERMQTEWGFDLCGNLPRE</sequence>
<protein>
    <submittedName>
        <fullName evidence="1">Uncharacterized protein</fullName>
    </submittedName>
</protein>
<gene>
    <name evidence="1" type="ORF">C1H76_0344</name>
</gene>
<comment type="caution">
    <text evidence="1">The sequence shown here is derived from an EMBL/GenBank/DDBJ whole genome shotgun (WGS) entry which is preliminary data.</text>
</comment>
<accession>A0A4U7BGY2</accession>
<dbReference type="Proteomes" id="UP000308133">
    <property type="component" value="Unassembled WGS sequence"/>
</dbReference>
<dbReference type="AlphaFoldDB" id="A0A4U7BGY2"/>
<reference evidence="1 2" key="1">
    <citation type="submission" date="2018-02" db="EMBL/GenBank/DDBJ databases">
        <title>Draft genome sequences of Elsinoe sp., causing black scab on jojoba.</title>
        <authorList>
            <person name="Stodart B."/>
            <person name="Jeffress S."/>
            <person name="Ash G."/>
            <person name="Arun Chinnappa K."/>
        </authorList>
    </citation>
    <scope>NUCLEOTIDE SEQUENCE [LARGE SCALE GENOMIC DNA]</scope>
    <source>
        <strain evidence="1 2">Hillstone_2</strain>
    </source>
</reference>
<name>A0A4U7BGY2_9PEZI</name>
<organism evidence="1 2">
    <name type="scientific">Elsinoe australis</name>
    <dbReference type="NCBI Taxonomy" id="40998"/>
    <lineage>
        <taxon>Eukaryota</taxon>
        <taxon>Fungi</taxon>
        <taxon>Dikarya</taxon>
        <taxon>Ascomycota</taxon>
        <taxon>Pezizomycotina</taxon>
        <taxon>Dothideomycetes</taxon>
        <taxon>Dothideomycetidae</taxon>
        <taxon>Myriangiales</taxon>
        <taxon>Elsinoaceae</taxon>
        <taxon>Elsinoe</taxon>
    </lineage>
</organism>
<evidence type="ECO:0000313" key="1">
    <source>
        <dbReference type="EMBL" id="TKX27507.1"/>
    </source>
</evidence>
<evidence type="ECO:0000313" key="2">
    <source>
        <dbReference type="Proteomes" id="UP000308133"/>
    </source>
</evidence>